<feature type="transmembrane region" description="Helical" evidence="1">
    <location>
        <begin position="6"/>
        <end position="25"/>
    </location>
</feature>
<keyword evidence="2" id="KW-1185">Reference proteome</keyword>
<accession>A0A0M3HTW1</accession>
<reference evidence="3" key="1">
    <citation type="submission" date="2017-02" db="UniProtKB">
        <authorList>
            <consortium name="WormBaseParasite"/>
        </authorList>
    </citation>
    <scope>IDENTIFICATION</scope>
</reference>
<evidence type="ECO:0000256" key="1">
    <source>
        <dbReference type="SAM" id="Phobius"/>
    </source>
</evidence>
<organism evidence="2 3">
    <name type="scientific">Ascaris lumbricoides</name>
    <name type="common">Giant roundworm</name>
    <dbReference type="NCBI Taxonomy" id="6252"/>
    <lineage>
        <taxon>Eukaryota</taxon>
        <taxon>Metazoa</taxon>
        <taxon>Ecdysozoa</taxon>
        <taxon>Nematoda</taxon>
        <taxon>Chromadorea</taxon>
        <taxon>Rhabditida</taxon>
        <taxon>Spirurina</taxon>
        <taxon>Ascaridomorpha</taxon>
        <taxon>Ascaridoidea</taxon>
        <taxon>Ascarididae</taxon>
        <taxon>Ascaris</taxon>
    </lineage>
</organism>
<dbReference type="Proteomes" id="UP000036681">
    <property type="component" value="Unplaced"/>
</dbReference>
<dbReference type="WBParaSite" id="ALUE_0000614901-mRNA-1">
    <property type="protein sequence ID" value="ALUE_0000614901-mRNA-1"/>
    <property type="gene ID" value="ALUE_0000614901"/>
</dbReference>
<keyword evidence="1" id="KW-0812">Transmembrane</keyword>
<protein>
    <submittedName>
        <fullName evidence="3">Uncharacterized protein</fullName>
    </submittedName>
</protein>
<evidence type="ECO:0000313" key="2">
    <source>
        <dbReference type="Proteomes" id="UP000036681"/>
    </source>
</evidence>
<keyword evidence="1" id="KW-0472">Membrane</keyword>
<dbReference type="AlphaFoldDB" id="A0A0M3HTW1"/>
<proteinExistence type="predicted"/>
<sequence length="49" mass="5886">MHKLSIIFYFRLWILAELIFVRIVVFKTVLPRESFFGSTLTAFLFFDVI</sequence>
<name>A0A0M3HTW1_ASCLU</name>
<evidence type="ECO:0000313" key="3">
    <source>
        <dbReference type="WBParaSite" id="ALUE_0000614901-mRNA-1"/>
    </source>
</evidence>
<keyword evidence="1" id="KW-1133">Transmembrane helix</keyword>